<dbReference type="GO" id="GO:0003700">
    <property type="term" value="F:DNA-binding transcription factor activity"/>
    <property type="evidence" value="ECO:0007669"/>
    <property type="project" value="InterPro"/>
</dbReference>
<dbReference type="RefSeq" id="WP_086712292.1">
    <property type="nucleotide sequence ID" value="NZ_AP025492.1"/>
</dbReference>
<proteinExistence type="inferred from homology"/>
<dbReference type="GO" id="GO:0043565">
    <property type="term" value="F:sequence-specific DNA binding"/>
    <property type="evidence" value="ECO:0007669"/>
    <property type="project" value="TreeGrafter"/>
</dbReference>
<dbReference type="EMBL" id="VXJS01000011">
    <property type="protein sequence ID" value="KAA8670052.1"/>
    <property type="molecule type" value="Genomic_DNA"/>
</dbReference>
<dbReference type="SUPFAM" id="SSF46785">
    <property type="entry name" value="Winged helix' DNA-binding domain"/>
    <property type="match status" value="1"/>
</dbReference>
<dbReference type="InterPro" id="IPR005119">
    <property type="entry name" value="LysR_subst-bd"/>
</dbReference>
<protein>
    <submittedName>
        <fullName evidence="6">LysR family transcriptional regulator</fullName>
    </submittedName>
</protein>
<keyword evidence="2" id="KW-0805">Transcription regulation</keyword>
<dbReference type="OrthoDB" id="9786526at2"/>
<name>A0A5M9NHE8_9VIBR</name>
<dbReference type="PROSITE" id="PS50931">
    <property type="entry name" value="HTH_LYSR"/>
    <property type="match status" value="1"/>
</dbReference>
<evidence type="ECO:0000313" key="7">
    <source>
        <dbReference type="Proteomes" id="UP000322521"/>
    </source>
</evidence>
<dbReference type="Pfam" id="PF00126">
    <property type="entry name" value="HTH_1"/>
    <property type="match status" value="1"/>
</dbReference>
<dbReference type="PANTHER" id="PTHR30537">
    <property type="entry name" value="HTH-TYPE TRANSCRIPTIONAL REGULATOR"/>
    <property type="match status" value="1"/>
</dbReference>
<evidence type="ECO:0000313" key="6">
    <source>
        <dbReference type="EMBL" id="KAA8670052.1"/>
    </source>
</evidence>
<organism evidence="6 7">
    <name type="scientific">Vibrio gigantis</name>
    <dbReference type="NCBI Taxonomy" id="296199"/>
    <lineage>
        <taxon>Bacteria</taxon>
        <taxon>Pseudomonadati</taxon>
        <taxon>Pseudomonadota</taxon>
        <taxon>Gammaproteobacteria</taxon>
        <taxon>Vibrionales</taxon>
        <taxon>Vibrionaceae</taxon>
        <taxon>Vibrio</taxon>
    </lineage>
</organism>
<dbReference type="CDD" id="cd08422">
    <property type="entry name" value="PBP2_CrgA_like"/>
    <property type="match status" value="1"/>
</dbReference>
<comment type="caution">
    <text evidence="6">The sequence shown here is derived from an EMBL/GenBank/DDBJ whole genome shotgun (WGS) entry which is preliminary data.</text>
</comment>
<evidence type="ECO:0000259" key="5">
    <source>
        <dbReference type="PROSITE" id="PS50931"/>
    </source>
</evidence>
<dbReference type="Gene3D" id="1.10.10.10">
    <property type="entry name" value="Winged helix-like DNA-binding domain superfamily/Winged helix DNA-binding domain"/>
    <property type="match status" value="1"/>
</dbReference>
<dbReference type="AlphaFoldDB" id="A0A5M9NHE8"/>
<feature type="domain" description="HTH lysR-type" evidence="5">
    <location>
        <begin position="1"/>
        <end position="59"/>
    </location>
</feature>
<dbReference type="Gene3D" id="3.40.190.290">
    <property type="match status" value="1"/>
</dbReference>
<gene>
    <name evidence="6" type="ORF">F4W18_16930</name>
</gene>
<dbReference type="Pfam" id="PF03466">
    <property type="entry name" value="LysR_substrate"/>
    <property type="match status" value="1"/>
</dbReference>
<dbReference type="GO" id="GO:0006351">
    <property type="term" value="P:DNA-templated transcription"/>
    <property type="evidence" value="ECO:0007669"/>
    <property type="project" value="TreeGrafter"/>
</dbReference>
<evidence type="ECO:0000256" key="1">
    <source>
        <dbReference type="ARBA" id="ARBA00009437"/>
    </source>
</evidence>
<sequence length="319" mass="35962">MDTSSRLLLLLEVVELGSFVKVAEQRNVDRSVISKQISRLEEELDVRLLNRTTRSLSLTAAGNEMVNQAHQLRALLNDTQRLAQNYHSEPRGLLRITSSTMFGRQYVQQAISVFQTQYPNVDFELRLEDRIVDMVKEGFDIGFRIGKPKNSSLISRKIARSRLLIVASPEFIERHGAIDTIEKLESLPATIYAAPGLVIDKFSYRDGEGNTQHFQLNATYKVNDVEMIPKSALTGNTLAVVTAQMITDEVLKGELVPIMTHLALDDFGTFYAVYPHRDAPIKTKLFIDTLKSIVGEEQPVWEQGIAGFDGMYGNRRMKS</sequence>
<dbReference type="InterPro" id="IPR000847">
    <property type="entry name" value="LysR_HTH_N"/>
</dbReference>
<evidence type="ECO:0000256" key="3">
    <source>
        <dbReference type="ARBA" id="ARBA00023125"/>
    </source>
</evidence>
<keyword evidence="3" id="KW-0238">DNA-binding</keyword>
<dbReference type="InterPro" id="IPR058163">
    <property type="entry name" value="LysR-type_TF_proteobact-type"/>
</dbReference>
<dbReference type="PANTHER" id="PTHR30537:SF5">
    <property type="entry name" value="HTH-TYPE TRANSCRIPTIONAL ACTIVATOR TTDR-RELATED"/>
    <property type="match status" value="1"/>
</dbReference>
<accession>A0A5M9NHE8</accession>
<reference evidence="6 7" key="1">
    <citation type="submission" date="2019-09" db="EMBL/GenBank/DDBJ databases">
        <title>Draft genome sequence of various Type strains from the CCUG.</title>
        <authorList>
            <person name="Pineiro-Iglesias B."/>
            <person name="Tunovic T."/>
            <person name="Unosson C."/>
            <person name="Inganas E."/>
            <person name="Ohlen M."/>
            <person name="Cardew S."/>
            <person name="Jensie-Markopoulos S."/>
            <person name="Salva-Serra F."/>
            <person name="Jaen-Luchoro D."/>
            <person name="Karlsson R."/>
            <person name="Svensson-Stadler L."/>
            <person name="Chun J."/>
            <person name="Moore E."/>
        </authorList>
    </citation>
    <scope>NUCLEOTIDE SEQUENCE [LARGE SCALE GENOMIC DNA]</scope>
    <source>
        <strain evidence="6 7">CCUG 56969T</strain>
    </source>
</reference>
<evidence type="ECO:0000256" key="2">
    <source>
        <dbReference type="ARBA" id="ARBA00023015"/>
    </source>
</evidence>
<keyword evidence="7" id="KW-1185">Reference proteome</keyword>
<dbReference type="InterPro" id="IPR036390">
    <property type="entry name" value="WH_DNA-bd_sf"/>
</dbReference>
<dbReference type="InterPro" id="IPR036388">
    <property type="entry name" value="WH-like_DNA-bd_sf"/>
</dbReference>
<keyword evidence="4" id="KW-0804">Transcription</keyword>
<dbReference type="SUPFAM" id="SSF53850">
    <property type="entry name" value="Periplasmic binding protein-like II"/>
    <property type="match status" value="1"/>
</dbReference>
<dbReference type="Proteomes" id="UP000322521">
    <property type="component" value="Unassembled WGS sequence"/>
</dbReference>
<comment type="similarity">
    <text evidence="1">Belongs to the LysR transcriptional regulatory family.</text>
</comment>
<evidence type="ECO:0000256" key="4">
    <source>
        <dbReference type="ARBA" id="ARBA00023163"/>
    </source>
</evidence>